<evidence type="ECO:0000313" key="1">
    <source>
        <dbReference type="EMBL" id="KAI9386479.1"/>
    </source>
</evidence>
<reference evidence="1 2" key="1">
    <citation type="journal article" date="2006" name="Science">
        <title>The genome of black cottonwood, Populus trichocarpa (Torr. &amp; Gray).</title>
        <authorList>
            <person name="Tuskan G.A."/>
            <person name="Difazio S."/>
            <person name="Jansson S."/>
            <person name="Bohlmann J."/>
            <person name="Grigoriev I."/>
            <person name="Hellsten U."/>
            <person name="Putnam N."/>
            <person name="Ralph S."/>
            <person name="Rombauts S."/>
            <person name="Salamov A."/>
            <person name="Schein J."/>
            <person name="Sterck L."/>
            <person name="Aerts A."/>
            <person name="Bhalerao R.R."/>
            <person name="Bhalerao R.P."/>
            <person name="Blaudez D."/>
            <person name="Boerjan W."/>
            <person name="Brun A."/>
            <person name="Brunner A."/>
            <person name="Busov V."/>
            <person name="Campbell M."/>
            <person name="Carlson J."/>
            <person name="Chalot M."/>
            <person name="Chapman J."/>
            <person name="Chen G.L."/>
            <person name="Cooper D."/>
            <person name="Coutinho P.M."/>
            <person name="Couturier J."/>
            <person name="Covert S."/>
            <person name="Cronk Q."/>
            <person name="Cunningham R."/>
            <person name="Davis J."/>
            <person name="Degroeve S."/>
            <person name="Dejardin A."/>
            <person name="Depamphilis C."/>
            <person name="Detter J."/>
            <person name="Dirks B."/>
            <person name="Dubchak I."/>
            <person name="Duplessis S."/>
            <person name="Ehlting J."/>
            <person name="Ellis B."/>
            <person name="Gendler K."/>
            <person name="Goodstein D."/>
            <person name="Gribskov M."/>
            <person name="Grimwood J."/>
            <person name="Groover A."/>
            <person name="Gunter L."/>
            <person name="Hamberger B."/>
            <person name="Heinze B."/>
            <person name="Helariutta Y."/>
            <person name="Henrissat B."/>
            <person name="Holligan D."/>
            <person name="Holt R."/>
            <person name="Huang W."/>
            <person name="Islam-Faridi N."/>
            <person name="Jones S."/>
            <person name="Jones-Rhoades M."/>
            <person name="Jorgensen R."/>
            <person name="Joshi C."/>
            <person name="Kangasjarvi J."/>
            <person name="Karlsson J."/>
            <person name="Kelleher C."/>
            <person name="Kirkpatrick R."/>
            <person name="Kirst M."/>
            <person name="Kohler A."/>
            <person name="Kalluri U."/>
            <person name="Larimer F."/>
            <person name="Leebens-Mack J."/>
            <person name="Leple J.C."/>
            <person name="Locascio P."/>
            <person name="Lou Y."/>
            <person name="Lucas S."/>
            <person name="Martin F."/>
            <person name="Montanini B."/>
            <person name="Napoli C."/>
            <person name="Nelson D.R."/>
            <person name="Nelson C."/>
            <person name="Nieminen K."/>
            <person name="Nilsson O."/>
            <person name="Pereda V."/>
            <person name="Peter G."/>
            <person name="Philippe R."/>
            <person name="Pilate G."/>
            <person name="Poliakov A."/>
            <person name="Razumovskaya J."/>
            <person name="Richardson P."/>
            <person name="Rinaldi C."/>
            <person name="Ritland K."/>
            <person name="Rouze P."/>
            <person name="Ryaboy D."/>
            <person name="Schmutz J."/>
            <person name="Schrader J."/>
            <person name="Segerman B."/>
            <person name="Shin H."/>
            <person name="Siddiqui A."/>
            <person name="Sterky F."/>
            <person name="Terry A."/>
            <person name="Tsai C.J."/>
            <person name="Uberbacher E."/>
            <person name="Unneberg P."/>
            <person name="Vahala J."/>
            <person name="Wall K."/>
            <person name="Wessler S."/>
            <person name="Yang G."/>
            <person name="Yin T."/>
            <person name="Douglas C."/>
            <person name="Marra M."/>
            <person name="Sandberg G."/>
            <person name="Van de Peer Y."/>
            <person name="Rokhsar D."/>
        </authorList>
    </citation>
    <scope>NUCLEOTIDE SEQUENCE [LARGE SCALE GENOMIC DNA]</scope>
    <source>
        <strain evidence="2">cv. Nisqually</strain>
    </source>
</reference>
<protein>
    <submittedName>
        <fullName evidence="1">Uncharacterized protein</fullName>
    </submittedName>
</protein>
<gene>
    <name evidence="1" type="ORF">POPTR_010G030750v4</name>
</gene>
<evidence type="ECO:0000313" key="2">
    <source>
        <dbReference type="Proteomes" id="UP000006729"/>
    </source>
</evidence>
<accession>A0ACC0SAT0</accession>
<dbReference type="EMBL" id="CM009299">
    <property type="protein sequence ID" value="KAI9386479.1"/>
    <property type="molecule type" value="Genomic_DNA"/>
</dbReference>
<keyword evidence="2" id="KW-1185">Reference proteome</keyword>
<organism evidence="1 2">
    <name type="scientific">Populus trichocarpa</name>
    <name type="common">Western balsam poplar</name>
    <name type="synonym">Populus balsamifera subsp. trichocarpa</name>
    <dbReference type="NCBI Taxonomy" id="3694"/>
    <lineage>
        <taxon>Eukaryota</taxon>
        <taxon>Viridiplantae</taxon>
        <taxon>Streptophyta</taxon>
        <taxon>Embryophyta</taxon>
        <taxon>Tracheophyta</taxon>
        <taxon>Spermatophyta</taxon>
        <taxon>Magnoliopsida</taxon>
        <taxon>eudicotyledons</taxon>
        <taxon>Gunneridae</taxon>
        <taxon>Pentapetalae</taxon>
        <taxon>rosids</taxon>
        <taxon>fabids</taxon>
        <taxon>Malpighiales</taxon>
        <taxon>Salicaceae</taxon>
        <taxon>Saliceae</taxon>
        <taxon>Populus</taxon>
    </lineage>
</organism>
<sequence length="112" mass="12103">MSCRIVDAHCCRICLCTLLPNLPVVYYVQSLTIHRPDLSSALAADLVDAANLISAAEFNTVPSRHSSTVSSSLEQSIIQVSSSRQHTVALAVACCRTRMLLIFATVMRAVTP</sequence>
<comment type="caution">
    <text evidence="1">The sequence shown here is derived from an EMBL/GenBank/DDBJ whole genome shotgun (WGS) entry which is preliminary data.</text>
</comment>
<proteinExistence type="predicted"/>
<name>A0ACC0SAT0_POPTR</name>
<dbReference type="Proteomes" id="UP000006729">
    <property type="component" value="Chromosome 10"/>
</dbReference>